<reference evidence="1" key="1">
    <citation type="submission" date="2021-09" db="EMBL/GenBank/DDBJ databases">
        <title>The genome of Mauremys mutica provides insights into the evolution of semi-aquatic lifestyle.</title>
        <authorList>
            <person name="Gong S."/>
            <person name="Gao Y."/>
        </authorList>
    </citation>
    <scope>NUCLEOTIDE SEQUENCE</scope>
    <source>
        <strain evidence="1">MM-2020</strain>
        <tissue evidence="1">Muscle</tissue>
    </source>
</reference>
<dbReference type="Proteomes" id="UP000827986">
    <property type="component" value="Unassembled WGS sequence"/>
</dbReference>
<proteinExistence type="predicted"/>
<sequence>MVCDISFSVTNRPGTGPSPQLMIVLCNILSIQITRPLSGTMPWRLDLTSFSSFPPHGNSWHRKDGQFSPTLMTQTPATEALLVLITCRKPSVEATVVVQDRAWRTL</sequence>
<evidence type="ECO:0000313" key="1">
    <source>
        <dbReference type="EMBL" id="KAH1173353.1"/>
    </source>
</evidence>
<dbReference type="AlphaFoldDB" id="A0A9D4AWL3"/>
<protein>
    <submittedName>
        <fullName evidence="1">Uncharacterized protein</fullName>
    </submittedName>
</protein>
<gene>
    <name evidence="1" type="ORF">KIL84_017192</name>
</gene>
<comment type="caution">
    <text evidence="1">The sequence shown here is derived from an EMBL/GenBank/DDBJ whole genome shotgun (WGS) entry which is preliminary data.</text>
</comment>
<dbReference type="EMBL" id="JAHDVG010000482">
    <property type="protein sequence ID" value="KAH1173353.1"/>
    <property type="molecule type" value="Genomic_DNA"/>
</dbReference>
<keyword evidence="2" id="KW-1185">Reference proteome</keyword>
<accession>A0A9D4AWL3</accession>
<organism evidence="1 2">
    <name type="scientific">Mauremys mutica</name>
    <name type="common">yellowpond turtle</name>
    <dbReference type="NCBI Taxonomy" id="74926"/>
    <lineage>
        <taxon>Eukaryota</taxon>
        <taxon>Metazoa</taxon>
        <taxon>Chordata</taxon>
        <taxon>Craniata</taxon>
        <taxon>Vertebrata</taxon>
        <taxon>Euteleostomi</taxon>
        <taxon>Archelosauria</taxon>
        <taxon>Testudinata</taxon>
        <taxon>Testudines</taxon>
        <taxon>Cryptodira</taxon>
        <taxon>Durocryptodira</taxon>
        <taxon>Testudinoidea</taxon>
        <taxon>Geoemydidae</taxon>
        <taxon>Geoemydinae</taxon>
        <taxon>Mauremys</taxon>
    </lineage>
</organism>
<evidence type="ECO:0000313" key="2">
    <source>
        <dbReference type="Proteomes" id="UP000827986"/>
    </source>
</evidence>
<name>A0A9D4AWL3_9SAUR</name>